<evidence type="ECO:0000313" key="3">
    <source>
        <dbReference type="Proteomes" id="UP000298860"/>
    </source>
</evidence>
<comment type="caution">
    <text evidence="2">The sequence shown here is derived from an EMBL/GenBank/DDBJ whole genome shotgun (WGS) entry which is preliminary data.</text>
</comment>
<dbReference type="EMBL" id="BJFL01000068">
    <property type="protein sequence ID" value="GDY33936.1"/>
    <property type="molecule type" value="Genomic_DNA"/>
</dbReference>
<evidence type="ECO:0000259" key="1">
    <source>
        <dbReference type="Pfam" id="PF12770"/>
    </source>
</evidence>
<dbReference type="Gene3D" id="1.25.40.10">
    <property type="entry name" value="Tetratricopeptide repeat domain"/>
    <property type="match status" value="2"/>
</dbReference>
<sequence length="1041" mass="111667">MADTGGGSAVDAVRSLLVEFQRGGEPELLTTAVRTVRGWVDAAGFADLDGPVRALVWTLGAAALTLRARTEQAEPTDLDQAIDWTERAVGAWPADHPNLPGARANLATALSDRYDRDRDPADLRRALSLFDAAIAGLRATGVRLDVALHGQGLCYHARATAPGGSGVDDLDRAIERFRAALDSEDPDPEDRAGYLNSLGLSLRAKGRAVTKPGLLAEAADAFRAARELGRQGGESYVAATVNLAGVLHERAEGDNDIGLLREAVELYRDVLPAVDGQRHTRVTTNLATALTDLYRYSRDRTLLDAAIHDLRRSAEDMPDPADRRAALTNLAAALHELFANTGRLTALDDAIAVQEEVLGPGCPRNPDRTLNLGISLLDRFRRRRASADLDRAIALFEETARTATSWVVRASAFNSHANALSLRFDATRARADIDGCIELRERAVDTAAPGSLDEALYRGNLGVDLLTRFELDGDGRDLDRAVDTQRRAVGKVPDTSVDWVLLQVGLADSLAARTARRTADVAEDVSAAREAYRAAVTAGLASRPEHALAAAMRWGDWEARRDCWTEAVEAHESGLTAMTRLVGRQQLRADKESWLGDAQGLPAAAGLAHTRRGDPIRAVVALEHGRAMLLAEALHRRRGVEPGEVAEQFLAPPTFDLVAQAAARCPLVYFAATDHGGLALVVRDGAATPVPLDDLTADDLRRRVEAHLAAYTAYRNSPETGRDGWSRSLASTGSWLWTVAVGPVLDSLAGCPEAVFVAGGLLGLLPLHAAWTEDSARPTGRRYALDELAISYAPNARALRAARELADTVVDRRLLAVVDPAPVAAPPLPFARYESRGFTAGAGLTATELPGRRATPLAFERHAANADILLLACHGQADLADPLHSGLLLAGRPVDLRQLMDMRLRIRLAVLSACETALPGIDLLDEVIGLPTGLLQAGVAGVVASQWAVPDRATAMLMTEFARRWAGGGQAPTAALRAAQQWLRDTTNGEKRQHWIDSLTTDPALPVDVVEEYVAALNHAEPDDRDHADPLTWATFAHIGV</sequence>
<dbReference type="InterPro" id="IPR011990">
    <property type="entry name" value="TPR-like_helical_dom_sf"/>
</dbReference>
<keyword evidence="3" id="KW-1185">Reference proteome</keyword>
<dbReference type="Proteomes" id="UP000298860">
    <property type="component" value="Unassembled WGS sequence"/>
</dbReference>
<accession>A0A4D4JHR2</accession>
<gene>
    <name evidence="2" type="ORF">GTS_55690</name>
</gene>
<protein>
    <submittedName>
        <fullName evidence="2">CHAT domain-containing protein</fullName>
    </submittedName>
</protein>
<reference evidence="3" key="1">
    <citation type="submission" date="2019-04" db="EMBL/GenBank/DDBJ databases">
        <title>Draft genome sequence of Pseudonocardiaceae bacterium SL3-2-4.</title>
        <authorList>
            <person name="Ningsih F."/>
            <person name="Yokota A."/>
            <person name="Sakai Y."/>
            <person name="Nanatani K."/>
            <person name="Yabe S."/>
            <person name="Oetari A."/>
            <person name="Sjamsuridzal W."/>
        </authorList>
    </citation>
    <scope>NUCLEOTIDE SEQUENCE [LARGE SCALE GENOMIC DNA]</scope>
    <source>
        <strain evidence="3">SL3-2-4</strain>
    </source>
</reference>
<dbReference type="InterPro" id="IPR024983">
    <property type="entry name" value="CHAT_dom"/>
</dbReference>
<evidence type="ECO:0000313" key="2">
    <source>
        <dbReference type="EMBL" id="GDY33936.1"/>
    </source>
</evidence>
<feature type="domain" description="CHAT" evidence="1">
    <location>
        <begin position="732"/>
        <end position="1040"/>
    </location>
</feature>
<dbReference type="AlphaFoldDB" id="A0A4D4JHR2"/>
<dbReference type="SUPFAM" id="SSF48452">
    <property type="entry name" value="TPR-like"/>
    <property type="match status" value="1"/>
</dbReference>
<proteinExistence type="predicted"/>
<name>A0A4D4JHR2_9PSEU</name>
<organism evidence="2 3">
    <name type="scientific">Gandjariella thermophila</name>
    <dbReference type="NCBI Taxonomy" id="1931992"/>
    <lineage>
        <taxon>Bacteria</taxon>
        <taxon>Bacillati</taxon>
        <taxon>Actinomycetota</taxon>
        <taxon>Actinomycetes</taxon>
        <taxon>Pseudonocardiales</taxon>
        <taxon>Pseudonocardiaceae</taxon>
        <taxon>Gandjariella</taxon>
    </lineage>
</organism>
<dbReference type="Pfam" id="PF12770">
    <property type="entry name" value="CHAT"/>
    <property type="match status" value="1"/>
</dbReference>
<dbReference type="Pfam" id="PF13374">
    <property type="entry name" value="TPR_10"/>
    <property type="match status" value="1"/>
</dbReference>